<feature type="compositionally biased region" description="Basic residues" evidence="1">
    <location>
        <begin position="85"/>
        <end position="97"/>
    </location>
</feature>
<feature type="compositionally biased region" description="Low complexity" evidence="1">
    <location>
        <begin position="54"/>
        <end position="68"/>
    </location>
</feature>
<comment type="caution">
    <text evidence="2">The sequence shown here is derived from an EMBL/GenBank/DDBJ whole genome shotgun (WGS) entry which is preliminary data.</text>
</comment>
<dbReference type="Proteomes" id="UP000092555">
    <property type="component" value="Unassembled WGS sequence"/>
</dbReference>
<dbReference type="RefSeq" id="XP_018712665.1">
    <property type="nucleotide sequence ID" value="XM_018854537.1"/>
</dbReference>
<evidence type="ECO:0000313" key="3">
    <source>
        <dbReference type="Proteomes" id="UP000092555"/>
    </source>
</evidence>
<organism evidence="2 3">
    <name type="scientific">Metschnikowia bicuspidata var. bicuspidata NRRL YB-4993</name>
    <dbReference type="NCBI Taxonomy" id="869754"/>
    <lineage>
        <taxon>Eukaryota</taxon>
        <taxon>Fungi</taxon>
        <taxon>Dikarya</taxon>
        <taxon>Ascomycota</taxon>
        <taxon>Saccharomycotina</taxon>
        <taxon>Pichiomycetes</taxon>
        <taxon>Metschnikowiaceae</taxon>
        <taxon>Metschnikowia</taxon>
    </lineage>
</organism>
<sequence>MEPRPRAVLHVTANQLRLSESARALSEPCLFLRPYWAGILGQTIEKDNRKRQQPQTKNTNHNPKTKTTNQKHKPKTQTTNQKPQTTKHRLQRHRGTKRGAQANRVVRLQIGCAGPPADPHTMANAGHVPRPARPRLCRNELRGNPAPFQRLPSEAPLYSSNPRISQPAATGIWQFCFCFFCSLFPRARRS</sequence>
<name>A0A1A0HDK5_9ASCO</name>
<dbReference type="AlphaFoldDB" id="A0A1A0HDK5"/>
<feature type="region of interest" description="Disordered" evidence="1">
    <location>
        <begin position="44"/>
        <end position="103"/>
    </location>
</feature>
<evidence type="ECO:0000313" key="2">
    <source>
        <dbReference type="EMBL" id="OBA22169.1"/>
    </source>
</evidence>
<accession>A0A1A0HDK5</accession>
<evidence type="ECO:0000256" key="1">
    <source>
        <dbReference type="SAM" id="MobiDB-lite"/>
    </source>
</evidence>
<keyword evidence="3" id="KW-1185">Reference proteome</keyword>
<gene>
    <name evidence="2" type="ORF">METBIDRAFT_147803</name>
</gene>
<protein>
    <submittedName>
        <fullName evidence="2">Uncharacterized protein</fullName>
    </submittedName>
</protein>
<dbReference type="GeneID" id="30027513"/>
<dbReference type="EMBL" id="LXTC01000002">
    <property type="protein sequence ID" value="OBA22169.1"/>
    <property type="molecule type" value="Genomic_DNA"/>
</dbReference>
<reference evidence="2 3" key="1">
    <citation type="submission" date="2016-05" db="EMBL/GenBank/DDBJ databases">
        <title>Comparative genomics of biotechnologically important yeasts.</title>
        <authorList>
            <consortium name="DOE Joint Genome Institute"/>
            <person name="Riley R."/>
            <person name="Haridas S."/>
            <person name="Wolfe K.H."/>
            <person name="Lopes M.R."/>
            <person name="Hittinger C.T."/>
            <person name="Goker M."/>
            <person name="Salamov A."/>
            <person name="Wisecaver J."/>
            <person name="Long T.M."/>
            <person name="Aerts A.L."/>
            <person name="Barry K."/>
            <person name="Choi C."/>
            <person name="Clum A."/>
            <person name="Coughlan A.Y."/>
            <person name="Deshpande S."/>
            <person name="Douglass A.P."/>
            <person name="Hanson S.J."/>
            <person name="Klenk H.-P."/>
            <person name="LaButti K."/>
            <person name="Lapidus A."/>
            <person name="Lindquist E."/>
            <person name="Lipzen A."/>
            <person name="Meier-kolthoff J.P."/>
            <person name="Ohm R.A."/>
            <person name="Otillar R.P."/>
            <person name="Pangilinan J."/>
            <person name="Peng Y."/>
            <person name="Rokas A."/>
            <person name="Rosa C.A."/>
            <person name="Scheuner C."/>
            <person name="Sibirny A.A."/>
            <person name="Slot J.C."/>
            <person name="Stielow J.B."/>
            <person name="Sun H."/>
            <person name="Kurtzman C.P."/>
            <person name="Blackwell M."/>
            <person name="Grigoriev I.V."/>
            <person name="Jeffries T.W."/>
        </authorList>
    </citation>
    <scope>NUCLEOTIDE SEQUENCE [LARGE SCALE GENOMIC DNA]</scope>
    <source>
        <strain evidence="2 3">NRRL YB-4993</strain>
    </source>
</reference>
<proteinExistence type="predicted"/>